<comment type="caution">
    <text evidence="1">The sequence shown here is derived from an EMBL/GenBank/DDBJ whole genome shotgun (WGS) entry which is preliminary data.</text>
</comment>
<accession>A0A9W4XBR1</accession>
<proteinExistence type="predicted"/>
<keyword evidence="2" id="KW-1185">Reference proteome</keyword>
<protein>
    <submittedName>
        <fullName evidence="1">18855_t:CDS:1</fullName>
    </submittedName>
</protein>
<reference evidence="1" key="1">
    <citation type="submission" date="2022-08" db="EMBL/GenBank/DDBJ databases">
        <authorList>
            <person name="Kallberg Y."/>
            <person name="Tangrot J."/>
            <person name="Rosling A."/>
        </authorList>
    </citation>
    <scope>NUCLEOTIDE SEQUENCE</scope>
    <source>
        <strain evidence="1">Wild A</strain>
    </source>
</reference>
<dbReference type="Proteomes" id="UP001153678">
    <property type="component" value="Unassembled WGS sequence"/>
</dbReference>
<evidence type="ECO:0000313" key="2">
    <source>
        <dbReference type="Proteomes" id="UP001153678"/>
    </source>
</evidence>
<dbReference type="EMBL" id="CAMKVN010023317">
    <property type="protein sequence ID" value="CAI2200100.1"/>
    <property type="molecule type" value="Genomic_DNA"/>
</dbReference>
<name>A0A9W4XBR1_9GLOM</name>
<feature type="non-terminal residue" evidence="1">
    <location>
        <position position="1"/>
    </location>
</feature>
<evidence type="ECO:0000313" key="1">
    <source>
        <dbReference type="EMBL" id="CAI2200100.1"/>
    </source>
</evidence>
<gene>
    <name evidence="1" type="ORF">FWILDA_LOCUS19402</name>
</gene>
<dbReference type="AlphaFoldDB" id="A0A9W4XBR1"/>
<organism evidence="1 2">
    <name type="scientific">Funneliformis geosporum</name>
    <dbReference type="NCBI Taxonomy" id="1117311"/>
    <lineage>
        <taxon>Eukaryota</taxon>
        <taxon>Fungi</taxon>
        <taxon>Fungi incertae sedis</taxon>
        <taxon>Mucoromycota</taxon>
        <taxon>Glomeromycotina</taxon>
        <taxon>Glomeromycetes</taxon>
        <taxon>Glomerales</taxon>
        <taxon>Glomeraceae</taxon>
        <taxon>Funneliformis</taxon>
    </lineage>
</organism>
<sequence length="39" mass="4175">TTAILTLLLNGLEEVNLPAIFPANILVFTPLLKVATPNE</sequence>